<feature type="transmembrane region" description="Helical" evidence="1">
    <location>
        <begin position="74"/>
        <end position="92"/>
    </location>
</feature>
<accession>L0I9L7</accession>
<organism evidence="2 3">
    <name type="scientific">Halovivax ruber (strain DSM 18193 / JCM 13892 / XH-70)</name>
    <dbReference type="NCBI Taxonomy" id="797302"/>
    <lineage>
        <taxon>Archaea</taxon>
        <taxon>Methanobacteriati</taxon>
        <taxon>Methanobacteriota</taxon>
        <taxon>Stenosarchaea group</taxon>
        <taxon>Halobacteria</taxon>
        <taxon>Halobacteriales</taxon>
        <taxon>Natrialbaceae</taxon>
        <taxon>Halovivax</taxon>
    </lineage>
</organism>
<dbReference type="EMBL" id="CP003050">
    <property type="protein sequence ID" value="AGB16280.1"/>
    <property type="molecule type" value="Genomic_DNA"/>
</dbReference>
<evidence type="ECO:0000313" key="3">
    <source>
        <dbReference type="Proteomes" id="UP000010846"/>
    </source>
</evidence>
<feature type="transmembrane region" description="Helical" evidence="1">
    <location>
        <begin position="112"/>
        <end position="135"/>
    </location>
</feature>
<dbReference type="AlphaFoldDB" id="L0I9L7"/>
<evidence type="ECO:0000313" key="2">
    <source>
        <dbReference type="EMBL" id="AGB16280.1"/>
    </source>
</evidence>
<evidence type="ECO:0000256" key="1">
    <source>
        <dbReference type="SAM" id="Phobius"/>
    </source>
</evidence>
<dbReference type="eggNOG" id="arCOG10723">
    <property type="taxonomic scope" value="Archaea"/>
</dbReference>
<keyword evidence="1" id="KW-1133">Transmembrane helix</keyword>
<gene>
    <name evidence="2" type="ordered locus">Halru_1674</name>
</gene>
<feature type="transmembrane region" description="Helical" evidence="1">
    <location>
        <begin position="44"/>
        <end position="62"/>
    </location>
</feature>
<keyword evidence="1" id="KW-0812">Transmembrane</keyword>
<name>L0I9L7_HALRX</name>
<sequence length="157" mass="15572">MPSSAGSPDVSTGLGPLAQFVGSISLTAAGVAIADGLAPSPRTLLALGLLAVGAAGISRLAADASVRELHRAAWRRWLLAVVGFVPYGLATAPQTDAAAALGSQFGATVGGVVLEAIAGALFLTAVTTTVMAALAQYGLHPGAPTPEERVLDESLDD</sequence>
<reference evidence="2" key="1">
    <citation type="submission" date="2011-09" db="EMBL/GenBank/DDBJ databases">
        <title>Complete sequence of Halovivax ruber XH-70.</title>
        <authorList>
            <consortium name="US DOE Joint Genome Institute"/>
            <person name="Lucas S."/>
            <person name="Han J."/>
            <person name="Lapidus A."/>
            <person name="Cheng J.-F."/>
            <person name="Goodwin L."/>
            <person name="Pitluck S."/>
            <person name="Peters L."/>
            <person name="Mikhailova N."/>
            <person name="Davenport K."/>
            <person name="Detter J.C."/>
            <person name="Han C."/>
            <person name="Tapia R."/>
            <person name="Land M."/>
            <person name="Hauser L."/>
            <person name="Kyrpides N."/>
            <person name="Ivanova N."/>
            <person name="Pagani I."/>
            <person name="Sproer C."/>
            <person name="Anderson I."/>
            <person name="Woyke T."/>
        </authorList>
    </citation>
    <scope>NUCLEOTIDE SEQUENCE</scope>
    <source>
        <strain evidence="2">XH-70</strain>
    </source>
</reference>
<proteinExistence type="predicted"/>
<dbReference type="OrthoDB" id="169406at2157"/>
<keyword evidence="3" id="KW-1185">Reference proteome</keyword>
<dbReference type="HOGENOM" id="CLU_1754752_0_0_2"/>
<dbReference type="KEGG" id="hru:Halru_1674"/>
<keyword evidence="1" id="KW-0472">Membrane</keyword>
<dbReference type="Proteomes" id="UP000010846">
    <property type="component" value="Chromosome"/>
</dbReference>
<protein>
    <submittedName>
        <fullName evidence="2">Uncharacterized protein</fullName>
    </submittedName>
</protein>